<evidence type="ECO:0000313" key="2">
    <source>
        <dbReference type="WBParaSite" id="PSU_v2.g16147.t1"/>
    </source>
</evidence>
<keyword evidence="1" id="KW-1185">Reference proteome</keyword>
<dbReference type="WBParaSite" id="PSU_v2.g16147.t1">
    <property type="protein sequence ID" value="PSU_v2.g16147.t1"/>
    <property type="gene ID" value="PSU_v2.g16147"/>
</dbReference>
<proteinExistence type="predicted"/>
<evidence type="ECO:0000313" key="1">
    <source>
        <dbReference type="Proteomes" id="UP000887577"/>
    </source>
</evidence>
<organism evidence="1 2">
    <name type="scientific">Panagrolaimus superbus</name>
    <dbReference type="NCBI Taxonomy" id="310955"/>
    <lineage>
        <taxon>Eukaryota</taxon>
        <taxon>Metazoa</taxon>
        <taxon>Ecdysozoa</taxon>
        <taxon>Nematoda</taxon>
        <taxon>Chromadorea</taxon>
        <taxon>Rhabditida</taxon>
        <taxon>Tylenchina</taxon>
        <taxon>Panagrolaimomorpha</taxon>
        <taxon>Panagrolaimoidea</taxon>
        <taxon>Panagrolaimidae</taxon>
        <taxon>Panagrolaimus</taxon>
    </lineage>
</organism>
<dbReference type="AlphaFoldDB" id="A0A914YA34"/>
<protein>
    <submittedName>
        <fullName evidence="2">Uncharacterized protein</fullName>
    </submittedName>
</protein>
<reference evidence="2" key="1">
    <citation type="submission" date="2022-11" db="UniProtKB">
        <authorList>
            <consortium name="WormBaseParasite"/>
        </authorList>
    </citation>
    <scope>IDENTIFICATION</scope>
</reference>
<sequence length="282" mass="33918">MKVLYSKIKAAEDDIEKWFELLLEADIDEFVIQNVEYRIAINLHDVKLWQTYIDYLKRIDPKRMLLWFSKYCRFFLDDFKMKEKFKAEMEEYNHAIELPWSNLFDFEEAFVFMDQSKNNNLDDDMQSTDNENILFDDKNQVQSDEDMDDGNKSRVSESEIHTMQHFCAKFFETTKHQNFALPRPIMYYILKNANDIVLQKLFKSCKYFFGEKFTPICYSLVETHKETSYDNEKLSLNYKDIKKRLSQNTFVTTVISLGLYSPRNFNVKRNYSSSFSIRSKIY</sequence>
<name>A0A914YA34_9BILA</name>
<accession>A0A914YA34</accession>
<dbReference type="Proteomes" id="UP000887577">
    <property type="component" value="Unplaced"/>
</dbReference>